<dbReference type="EMBL" id="FTMH01000008">
    <property type="protein sequence ID" value="SIQ20806.1"/>
    <property type="molecule type" value="Genomic_DNA"/>
</dbReference>
<dbReference type="SUPFAM" id="SSF55874">
    <property type="entry name" value="ATPase domain of HSP90 chaperone/DNA topoisomerase II/histidine kinase"/>
    <property type="match status" value="1"/>
</dbReference>
<evidence type="ECO:0000313" key="11">
    <source>
        <dbReference type="EMBL" id="SIQ20806.1"/>
    </source>
</evidence>
<dbReference type="EC" id="2.7.13.3" evidence="2"/>
<dbReference type="GO" id="GO:0016020">
    <property type="term" value="C:membrane"/>
    <property type="evidence" value="ECO:0007669"/>
    <property type="project" value="InterPro"/>
</dbReference>
<name>A0A9X8R390_9CORY</name>
<keyword evidence="9" id="KW-0812">Transmembrane</keyword>
<dbReference type="Gene3D" id="1.20.5.1930">
    <property type="match status" value="1"/>
</dbReference>
<gene>
    <name evidence="11" type="ORF">SAMN05421802_10890</name>
</gene>
<comment type="catalytic activity">
    <reaction evidence="1">
        <text>ATP + protein L-histidine = ADP + protein N-phospho-L-histidine.</text>
        <dbReference type="EC" id="2.7.13.3"/>
    </reaction>
</comment>
<keyword evidence="6 11" id="KW-0418">Kinase</keyword>
<protein>
    <recommendedName>
        <fullName evidence="2">histidine kinase</fullName>
        <ecNumber evidence="2">2.7.13.3</ecNumber>
    </recommendedName>
</protein>
<feature type="transmembrane region" description="Helical" evidence="9">
    <location>
        <begin position="82"/>
        <end position="99"/>
    </location>
</feature>
<keyword evidence="5" id="KW-0547">Nucleotide-binding</keyword>
<keyword evidence="9" id="KW-1133">Transmembrane helix</keyword>
<keyword evidence="3" id="KW-0597">Phosphoprotein</keyword>
<dbReference type="RefSeq" id="WP_143313244.1">
    <property type="nucleotide sequence ID" value="NZ_FTMH01000008.1"/>
</dbReference>
<dbReference type="InterPro" id="IPR036890">
    <property type="entry name" value="HATPase_C_sf"/>
</dbReference>
<dbReference type="InterPro" id="IPR011712">
    <property type="entry name" value="Sig_transdc_His_kin_sub3_dim/P"/>
</dbReference>
<dbReference type="Proteomes" id="UP000185547">
    <property type="component" value="Unassembled WGS sequence"/>
</dbReference>
<dbReference type="InterPro" id="IPR050482">
    <property type="entry name" value="Sensor_HK_TwoCompSys"/>
</dbReference>
<keyword evidence="12" id="KW-1185">Reference proteome</keyword>
<dbReference type="GO" id="GO:0000155">
    <property type="term" value="F:phosphorelay sensor kinase activity"/>
    <property type="evidence" value="ECO:0007669"/>
    <property type="project" value="InterPro"/>
</dbReference>
<evidence type="ECO:0000256" key="7">
    <source>
        <dbReference type="ARBA" id="ARBA00022840"/>
    </source>
</evidence>
<dbReference type="PANTHER" id="PTHR24421:SF10">
    <property type="entry name" value="NITRATE_NITRITE SENSOR PROTEIN NARQ"/>
    <property type="match status" value="1"/>
</dbReference>
<dbReference type="Gene3D" id="3.30.565.10">
    <property type="entry name" value="Histidine kinase-like ATPase, C-terminal domain"/>
    <property type="match status" value="1"/>
</dbReference>
<feature type="transmembrane region" description="Helical" evidence="9">
    <location>
        <begin position="145"/>
        <end position="162"/>
    </location>
</feature>
<evidence type="ECO:0000256" key="3">
    <source>
        <dbReference type="ARBA" id="ARBA00022553"/>
    </source>
</evidence>
<keyword evidence="9" id="KW-0472">Membrane</keyword>
<organism evidence="11 12">
    <name type="scientific">Corynebacterium afermentans</name>
    <dbReference type="NCBI Taxonomy" id="38286"/>
    <lineage>
        <taxon>Bacteria</taxon>
        <taxon>Bacillati</taxon>
        <taxon>Actinomycetota</taxon>
        <taxon>Actinomycetes</taxon>
        <taxon>Mycobacteriales</taxon>
        <taxon>Corynebacteriaceae</taxon>
        <taxon>Corynebacterium</taxon>
    </lineage>
</organism>
<proteinExistence type="predicted"/>
<evidence type="ECO:0000259" key="10">
    <source>
        <dbReference type="Pfam" id="PF07730"/>
    </source>
</evidence>
<evidence type="ECO:0000256" key="1">
    <source>
        <dbReference type="ARBA" id="ARBA00000085"/>
    </source>
</evidence>
<feature type="transmembrane region" description="Helical" evidence="9">
    <location>
        <begin position="106"/>
        <end position="125"/>
    </location>
</feature>
<keyword evidence="8" id="KW-0902">Two-component regulatory system</keyword>
<feature type="transmembrane region" description="Helical" evidence="9">
    <location>
        <begin position="35"/>
        <end position="51"/>
    </location>
</feature>
<dbReference type="GO" id="GO:0046983">
    <property type="term" value="F:protein dimerization activity"/>
    <property type="evidence" value="ECO:0007669"/>
    <property type="project" value="InterPro"/>
</dbReference>
<evidence type="ECO:0000256" key="6">
    <source>
        <dbReference type="ARBA" id="ARBA00022777"/>
    </source>
</evidence>
<evidence type="ECO:0000256" key="5">
    <source>
        <dbReference type="ARBA" id="ARBA00022741"/>
    </source>
</evidence>
<evidence type="ECO:0000313" key="12">
    <source>
        <dbReference type="Proteomes" id="UP000185547"/>
    </source>
</evidence>
<evidence type="ECO:0000256" key="4">
    <source>
        <dbReference type="ARBA" id="ARBA00022679"/>
    </source>
</evidence>
<dbReference type="Pfam" id="PF07730">
    <property type="entry name" value="HisKA_3"/>
    <property type="match status" value="1"/>
</dbReference>
<comment type="caution">
    <text evidence="11">The sequence shown here is derived from an EMBL/GenBank/DDBJ whole genome shotgun (WGS) entry which is preliminary data.</text>
</comment>
<sequence length="370" mass="39146">MHIKPGDAVLAVAAAVLAAFYTVSAIGDPTNAYGWMQALLSWGFAASFGVLTSRPKTAAAALIALNAAWAAAWLAAPVNIGYTFWVLAVPVAVFVASRYADKRFALGVLAAACAWAFVSPFMWTWDEQLTLFYRQGSDRAVSLGLHWAVAAVAYLLGANLAAEHNARAREAEAKETRRAAARQQERQDIAREIHDVLGHSLTLIKAQANAGLASGREQEALRQINAAAGESLAEIRMLVRGLRDSDLGFAPVAGVGDVPALVQRFRAAGLEVTLDAMPIDVPPVTSHAIHRIVAEALTNATRHQIDPHVDVRIAGGNPVVVEVASTGRVRPQPGTGVGLEGLRERAISVGGMLETSLTGQTFTVRAELAA</sequence>
<dbReference type="OrthoDB" id="227596at2"/>
<evidence type="ECO:0000256" key="8">
    <source>
        <dbReference type="ARBA" id="ARBA00023012"/>
    </source>
</evidence>
<reference evidence="11 12" key="1">
    <citation type="submission" date="2017-01" db="EMBL/GenBank/DDBJ databases">
        <authorList>
            <person name="Varghese N."/>
            <person name="Submissions S."/>
        </authorList>
    </citation>
    <scope>NUCLEOTIDE SEQUENCE [LARGE SCALE GENOMIC DNA]</scope>
    <source>
        <strain evidence="11 12">DSM 44280</strain>
    </source>
</reference>
<evidence type="ECO:0000256" key="9">
    <source>
        <dbReference type="SAM" id="Phobius"/>
    </source>
</evidence>
<dbReference type="GO" id="GO:0005524">
    <property type="term" value="F:ATP binding"/>
    <property type="evidence" value="ECO:0007669"/>
    <property type="project" value="UniProtKB-KW"/>
</dbReference>
<evidence type="ECO:0000256" key="2">
    <source>
        <dbReference type="ARBA" id="ARBA00012438"/>
    </source>
</evidence>
<dbReference type="AlphaFoldDB" id="A0A9X8R390"/>
<dbReference type="PANTHER" id="PTHR24421">
    <property type="entry name" value="NITRATE/NITRITE SENSOR PROTEIN NARX-RELATED"/>
    <property type="match status" value="1"/>
</dbReference>
<feature type="transmembrane region" description="Helical" evidence="9">
    <location>
        <begin position="58"/>
        <end position="76"/>
    </location>
</feature>
<accession>A0A9X8R390</accession>
<feature type="domain" description="Signal transduction histidine kinase subgroup 3 dimerisation and phosphoacceptor" evidence="10">
    <location>
        <begin position="185"/>
        <end position="247"/>
    </location>
</feature>
<keyword evidence="4" id="KW-0808">Transferase</keyword>
<keyword evidence="7" id="KW-0067">ATP-binding</keyword>